<dbReference type="WBParaSite" id="PS1159_v2.g18261.t1">
    <property type="protein sequence ID" value="PS1159_v2.g18261.t1"/>
    <property type="gene ID" value="PS1159_v2.g18261"/>
</dbReference>
<reference evidence="2" key="1">
    <citation type="submission" date="2022-11" db="UniProtKB">
        <authorList>
            <consortium name="WormBaseParasite"/>
        </authorList>
    </citation>
    <scope>IDENTIFICATION</scope>
</reference>
<sequence>MVTKCCGISIGVILVLTLIIGILLLTAFPYGIYPALVKSQLKLSEDDYGQPTTITYYWSHLPANSYYNFYLWNVVNPDRAFFNGDKVVMNDAGPYAFK</sequence>
<protein>
    <submittedName>
        <fullName evidence="2">Uncharacterized protein</fullName>
    </submittedName>
</protein>
<name>A0AC35FJN9_9BILA</name>
<organism evidence="1 2">
    <name type="scientific">Panagrolaimus sp. PS1159</name>
    <dbReference type="NCBI Taxonomy" id="55785"/>
    <lineage>
        <taxon>Eukaryota</taxon>
        <taxon>Metazoa</taxon>
        <taxon>Ecdysozoa</taxon>
        <taxon>Nematoda</taxon>
        <taxon>Chromadorea</taxon>
        <taxon>Rhabditida</taxon>
        <taxon>Tylenchina</taxon>
        <taxon>Panagrolaimomorpha</taxon>
        <taxon>Panagrolaimoidea</taxon>
        <taxon>Panagrolaimidae</taxon>
        <taxon>Panagrolaimus</taxon>
    </lineage>
</organism>
<evidence type="ECO:0000313" key="1">
    <source>
        <dbReference type="Proteomes" id="UP000887580"/>
    </source>
</evidence>
<evidence type="ECO:0000313" key="2">
    <source>
        <dbReference type="WBParaSite" id="PS1159_v2.g18261.t1"/>
    </source>
</evidence>
<dbReference type="Proteomes" id="UP000887580">
    <property type="component" value="Unplaced"/>
</dbReference>
<proteinExistence type="predicted"/>
<accession>A0AC35FJN9</accession>